<dbReference type="InterPro" id="IPR036388">
    <property type="entry name" value="WH-like_DNA-bd_sf"/>
</dbReference>
<dbReference type="EMBL" id="BIFQ01000002">
    <property type="protein sequence ID" value="GCE08874.1"/>
    <property type="molecule type" value="Genomic_DNA"/>
</dbReference>
<dbReference type="Gene3D" id="1.10.10.10">
    <property type="entry name" value="Winged helix-like DNA-binding domain superfamily/Winged helix DNA-binding domain"/>
    <property type="match status" value="1"/>
</dbReference>
<keyword evidence="6" id="KW-1185">Reference proteome</keyword>
<dbReference type="InterPro" id="IPR011711">
    <property type="entry name" value="GntR_C"/>
</dbReference>
<name>A0A401ZQ16_9CHLR</name>
<dbReference type="SMART" id="SM00895">
    <property type="entry name" value="FCD"/>
    <property type="match status" value="1"/>
</dbReference>
<feature type="domain" description="HTH gntR-type" evidence="4">
    <location>
        <begin position="10"/>
        <end position="78"/>
    </location>
</feature>
<dbReference type="RefSeq" id="WP_235845980.1">
    <property type="nucleotide sequence ID" value="NZ_BIFQ01000002.1"/>
</dbReference>
<dbReference type="InterPro" id="IPR000524">
    <property type="entry name" value="Tscrpt_reg_HTH_GntR"/>
</dbReference>
<dbReference type="SMART" id="SM00345">
    <property type="entry name" value="HTH_GNTR"/>
    <property type="match status" value="1"/>
</dbReference>
<dbReference type="AlphaFoldDB" id="A0A401ZQ16"/>
<keyword evidence="2" id="KW-0238">DNA-binding</keyword>
<dbReference type="PANTHER" id="PTHR43537">
    <property type="entry name" value="TRANSCRIPTIONAL REGULATOR, GNTR FAMILY"/>
    <property type="match status" value="1"/>
</dbReference>
<dbReference type="Pfam" id="PF00392">
    <property type="entry name" value="GntR"/>
    <property type="match status" value="1"/>
</dbReference>
<accession>A0A401ZQ16</accession>
<dbReference type="CDD" id="cd07377">
    <property type="entry name" value="WHTH_GntR"/>
    <property type="match status" value="1"/>
</dbReference>
<keyword evidence="1" id="KW-0805">Transcription regulation</keyword>
<protein>
    <submittedName>
        <fullName evidence="5">GntR family transcriptional regulator</fullName>
    </submittedName>
</protein>
<evidence type="ECO:0000256" key="2">
    <source>
        <dbReference type="ARBA" id="ARBA00023125"/>
    </source>
</evidence>
<dbReference type="Pfam" id="PF07729">
    <property type="entry name" value="FCD"/>
    <property type="match status" value="1"/>
</dbReference>
<evidence type="ECO:0000313" key="5">
    <source>
        <dbReference type="EMBL" id="GCE08874.1"/>
    </source>
</evidence>
<evidence type="ECO:0000313" key="6">
    <source>
        <dbReference type="Proteomes" id="UP000287224"/>
    </source>
</evidence>
<dbReference type="SUPFAM" id="SSF46785">
    <property type="entry name" value="Winged helix' DNA-binding domain"/>
    <property type="match status" value="1"/>
</dbReference>
<gene>
    <name evidence="5" type="ORF">KDAU_62030</name>
</gene>
<evidence type="ECO:0000256" key="1">
    <source>
        <dbReference type="ARBA" id="ARBA00023015"/>
    </source>
</evidence>
<dbReference type="InterPro" id="IPR036390">
    <property type="entry name" value="WH_DNA-bd_sf"/>
</dbReference>
<dbReference type="PRINTS" id="PR00035">
    <property type="entry name" value="HTHGNTR"/>
</dbReference>
<organism evidence="5 6">
    <name type="scientific">Dictyobacter aurantiacus</name>
    <dbReference type="NCBI Taxonomy" id="1936993"/>
    <lineage>
        <taxon>Bacteria</taxon>
        <taxon>Bacillati</taxon>
        <taxon>Chloroflexota</taxon>
        <taxon>Ktedonobacteria</taxon>
        <taxon>Ktedonobacterales</taxon>
        <taxon>Dictyobacteraceae</taxon>
        <taxon>Dictyobacter</taxon>
    </lineage>
</organism>
<dbReference type="PANTHER" id="PTHR43537:SF5">
    <property type="entry name" value="UXU OPERON TRANSCRIPTIONAL REGULATOR"/>
    <property type="match status" value="1"/>
</dbReference>
<comment type="caution">
    <text evidence="5">The sequence shown here is derived from an EMBL/GenBank/DDBJ whole genome shotgun (WGS) entry which is preliminary data.</text>
</comment>
<dbReference type="SUPFAM" id="SSF48008">
    <property type="entry name" value="GntR ligand-binding domain-like"/>
    <property type="match status" value="1"/>
</dbReference>
<evidence type="ECO:0000256" key="3">
    <source>
        <dbReference type="ARBA" id="ARBA00023163"/>
    </source>
</evidence>
<proteinExistence type="predicted"/>
<dbReference type="GO" id="GO:0003677">
    <property type="term" value="F:DNA binding"/>
    <property type="evidence" value="ECO:0007669"/>
    <property type="project" value="UniProtKB-KW"/>
</dbReference>
<keyword evidence="3" id="KW-0804">Transcription</keyword>
<dbReference type="PROSITE" id="PS50949">
    <property type="entry name" value="HTH_GNTR"/>
    <property type="match status" value="1"/>
</dbReference>
<reference evidence="6" key="1">
    <citation type="submission" date="2018-12" db="EMBL/GenBank/DDBJ databases">
        <title>Tengunoibacter tsumagoiensis gen. nov., sp. nov., Dictyobacter kobayashii sp. nov., D. alpinus sp. nov., and D. joshuensis sp. nov. and description of Dictyobacteraceae fam. nov. within the order Ktedonobacterales isolated from Tengu-no-mugimeshi.</title>
        <authorList>
            <person name="Wang C.M."/>
            <person name="Zheng Y."/>
            <person name="Sakai Y."/>
            <person name="Toyoda A."/>
            <person name="Minakuchi Y."/>
            <person name="Abe K."/>
            <person name="Yokota A."/>
            <person name="Yabe S."/>
        </authorList>
    </citation>
    <scope>NUCLEOTIDE SEQUENCE [LARGE SCALE GENOMIC DNA]</scope>
    <source>
        <strain evidence="6">S-27</strain>
    </source>
</reference>
<evidence type="ECO:0000259" key="4">
    <source>
        <dbReference type="PROSITE" id="PS50949"/>
    </source>
</evidence>
<dbReference type="InterPro" id="IPR008920">
    <property type="entry name" value="TF_FadR/GntR_C"/>
</dbReference>
<dbReference type="Proteomes" id="UP000287224">
    <property type="component" value="Unassembled WGS sequence"/>
</dbReference>
<dbReference type="GO" id="GO:0003700">
    <property type="term" value="F:DNA-binding transcription factor activity"/>
    <property type="evidence" value="ECO:0007669"/>
    <property type="project" value="InterPro"/>
</dbReference>
<sequence length="232" mass="26035">MSSFQVIPKSAVAEDIVSHLLLLIREKKLRPGDKLPPERELAAMMQVSRPSLREALRTLSIMRVVELRHGSGAYITALEPSALVEHLDFVFSLDDSTYLQLFQTRKILEPGICALAARHITEEELTQLEACVERSKVGLDNPEVYLQADLDLHEIITQAARNPLLKRFMASIRSLGRASRQRTSTLPGVFAQTIQDHQGIINALKAHDAQAAHNAMLTHLEHIEQRLLKEQS</sequence>
<dbReference type="Gene3D" id="1.20.120.530">
    <property type="entry name" value="GntR ligand-binding domain-like"/>
    <property type="match status" value="1"/>
</dbReference>